<dbReference type="Gene3D" id="3.90.1150.140">
    <property type="match status" value="1"/>
</dbReference>
<evidence type="ECO:0000259" key="2">
    <source>
        <dbReference type="Pfam" id="PF20732"/>
    </source>
</evidence>
<dbReference type="Pfam" id="PF07075">
    <property type="entry name" value="NamZ_N"/>
    <property type="match status" value="1"/>
</dbReference>
<reference evidence="3 4" key="1">
    <citation type="journal article" date="2024" name="Int. J. Mol. Sci.">
        <title>Exploration of Alicyclobacillus spp. Genome in Search of Antibiotic Resistance.</title>
        <authorList>
            <person name="Bucka-Kolendo J."/>
            <person name="Kiousi D.E."/>
            <person name="Dekowska A."/>
            <person name="Mikolajczuk-Szczyrba A."/>
            <person name="Karadedos D.M."/>
            <person name="Michael P."/>
            <person name="Galanis A."/>
            <person name="Sokolowska B."/>
        </authorList>
    </citation>
    <scope>NUCLEOTIDE SEQUENCE [LARGE SCALE GENOMIC DNA]</scope>
    <source>
        <strain evidence="3 4">KKP 3000</strain>
    </source>
</reference>
<proteinExistence type="predicted"/>
<dbReference type="InterPro" id="IPR048503">
    <property type="entry name" value="NamZ_C"/>
</dbReference>
<dbReference type="EMBL" id="JBDXSU010000003">
    <property type="protein sequence ID" value="MFB5189484.1"/>
    <property type="molecule type" value="Genomic_DNA"/>
</dbReference>
<dbReference type="Pfam" id="PF20732">
    <property type="entry name" value="NamZ_C"/>
    <property type="match status" value="1"/>
</dbReference>
<dbReference type="PANTHER" id="PTHR42915:SF1">
    <property type="entry name" value="PEPTIDOGLYCAN BETA-N-ACETYLMURAMIDASE NAMZ"/>
    <property type="match status" value="1"/>
</dbReference>
<evidence type="ECO:0000313" key="3">
    <source>
        <dbReference type="EMBL" id="MFB5189484.1"/>
    </source>
</evidence>
<dbReference type="Gene3D" id="3.40.50.12170">
    <property type="entry name" value="Uncharacterised protein PF07075, DUF1343"/>
    <property type="match status" value="1"/>
</dbReference>
<organism evidence="3 4">
    <name type="scientific">Alicyclobacillus fastidiosus</name>
    <dbReference type="NCBI Taxonomy" id="392011"/>
    <lineage>
        <taxon>Bacteria</taxon>
        <taxon>Bacillati</taxon>
        <taxon>Bacillota</taxon>
        <taxon>Bacilli</taxon>
        <taxon>Bacillales</taxon>
        <taxon>Alicyclobacillaceae</taxon>
        <taxon>Alicyclobacillus</taxon>
    </lineage>
</organism>
<evidence type="ECO:0000259" key="1">
    <source>
        <dbReference type="Pfam" id="PF07075"/>
    </source>
</evidence>
<dbReference type="PIRSF" id="PIRSF016719">
    <property type="entry name" value="UCP016719"/>
    <property type="match status" value="1"/>
</dbReference>
<evidence type="ECO:0000313" key="4">
    <source>
        <dbReference type="Proteomes" id="UP001579974"/>
    </source>
</evidence>
<dbReference type="Proteomes" id="UP001579974">
    <property type="component" value="Unassembled WGS sequence"/>
</dbReference>
<feature type="domain" description="Peptidoglycan beta-N-acetylmuramidase NamZ N-terminal" evidence="1">
    <location>
        <begin position="23"/>
        <end position="223"/>
    </location>
</feature>
<dbReference type="InterPro" id="IPR048502">
    <property type="entry name" value="NamZ_N"/>
</dbReference>
<dbReference type="RefSeq" id="WP_275475452.1">
    <property type="nucleotide sequence ID" value="NZ_CP162940.1"/>
</dbReference>
<name>A0ABV5AB44_9BACL</name>
<dbReference type="InterPro" id="IPR008302">
    <property type="entry name" value="NamZ"/>
</dbReference>
<sequence>MVMIGAEMLLHAHRQCITGKQLGLVSNYNVTDSALRSIVELLVEEREWHVAKLFGPEHGMLNCAKEGEQVPSAHDPHTGLPTYSLYGDTLQPTPEMLSDLDALVIDVPDIGSRYYTNMNTMAYCLQACAQNGLECIVLDRPNPIGGVVREGNIPDKKFHSFVGMIDIPNRHGLTMGEIATLYNQTLPVPAPLTVIRCEGWQRSMWQVETGLPFVSPSPNTTNLDMVALYPGTCLFEGTNISEGRGTTHPFEMLGAPFIHAFELADAINAKKLPGIVARPTFFVPTYKKYPGDLCEGIQLHITDRRALRPLTVGLTLIDVISKLYDQHFTFTHQDEEGRYFFDLLAGTDRLRTLVNAGKTMDFLAECDESVQSFNKDIADILLY</sequence>
<keyword evidence="4" id="KW-1185">Reference proteome</keyword>
<feature type="domain" description="Peptidoglycan beta-N-acetylmuramidase NamZ C-terminal" evidence="2">
    <location>
        <begin position="228"/>
        <end position="383"/>
    </location>
</feature>
<comment type="caution">
    <text evidence="3">The sequence shown here is derived from an EMBL/GenBank/DDBJ whole genome shotgun (WGS) entry which is preliminary data.</text>
</comment>
<accession>A0ABV5AB44</accession>
<dbReference type="PANTHER" id="PTHR42915">
    <property type="entry name" value="HYPOTHETICAL 460 KDA PROTEIN IN FEUA-SIGW INTERGENIC REGION [PRECURSOR]"/>
    <property type="match status" value="1"/>
</dbReference>
<gene>
    <name evidence="3" type="ORF">KKP3000_002756</name>
</gene>
<protein>
    <submittedName>
        <fullName evidence="3">DUF1343 domain-containing protein</fullName>
    </submittedName>
</protein>